<evidence type="ECO:0000256" key="1">
    <source>
        <dbReference type="SAM" id="MobiDB-lite"/>
    </source>
</evidence>
<dbReference type="Proteomes" id="UP000076532">
    <property type="component" value="Unassembled WGS sequence"/>
</dbReference>
<dbReference type="AlphaFoldDB" id="A0A166BGW3"/>
<keyword evidence="3" id="KW-1185">Reference proteome</keyword>
<dbReference type="SUPFAM" id="SSF52047">
    <property type="entry name" value="RNI-like"/>
    <property type="match status" value="1"/>
</dbReference>
<evidence type="ECO:0008006" key="4">
    <source>
        <dbReference type="Google" id="ProtNLM"/>
    </source>
</evidence>
<name>A0A166BGW3_9AGAM</name>
<accession>A0A166BGW3</accession>
<proteinExistence type="predicted"/>
<feature type="region of interest" description="Disordered" evidence="1">
    <location>
        <begin position="237"/>
        <end position="288"/>
    </location>
</feature>
<evidence type="ECO:0000313" key="3">
    <source>
        <dbReference type="Proteomes" id="UP000076532"/>
    </source>
</evidence>
<evidence type="ECO:0000313" key="2">
    <source>
        <dbReference type="EMBL" id="KZP12633.1"/>
    </source>
</evidence>
<gene>
    <name evidence="2" type="ORF">FIBSPDRAFT_961214</name>
</gene>
<reference evidence="2 3" key="1">
    <citation type="journal article" date="2016" name="Mol. Biol. Evol.">
        <title>Comparative Genomics of Early-Diverging Mushroom-Forming Fungi Provides Insights into the Origins of Lignocellulose Decay Capabilities.</title>
        <authorList>
            <person name="Nagy L.G."/>
            <person name="Riley R."/>
            <person name="Tritt A."/>
            <person name="Adam C."/>
            <person name="Daum C."/>
            <person name="Floudas D."/>
            <person name="Sun H."/>
            <person name="Yadav J.S."/>
            <person name="Pangilinan J."/>
            <person name="Larsson K.H."/>
            <person name="Matsuura K."/>
            <person name="Barry K."/>
            <person name="Labutti K."/>
            <person name="Kuo R."/>
            <person name="Ohm R.A."/>
            <person name="Bhattacharya S.S."/>
            <person name="Shirouzu T."/>
            <person name="Yoshinaga Y."/>
            <person name="Martin F.M."/>
            <person name="Grigoriev I.V."/>
            <person name="Hibbett D.S."/>
        </authorList>
    </citation>
    <scope>NUCLEOTIDE SEQUENCE [LARGE SCALE GENOMIC DNA]</scope>
    <source>
        <strain evidence="2 3">CBS 109695</strain>
    </source>
</reference>
<protein>
    <recommendedName>
        <fullName evidence="4">F-box domain-containing protein</fullName>
    </recommendedName>
</protein>
<dbReference type="OrthoDB" id="2748701at2759"/>
<dbReference type="EMBL" id="KV417644">
    <property type="protein sequence ID" value="KZP12633.1"/>
    <property type="molecule type" value="Genomic_DNA"/>
</dbReference>
<sequence>MPTVQLPPKLWHHIFDIALQAALSRTPWNPSDLRILSPPFRGTCSNGSYPAPVHLRHSATLRTLTIEVINANLGSFLGAVTRTPVALPALAELSLTYNSPYENPLRHFVNSLLVHPCPTLRCLDVSGLVARQHGAALQLCARLGEIAPRLTHLRIPARMALDMVRVMHPRDDDTVPQVQCLPSSIRRVLVPLREQDTSALRLHTHECRCIRCDILFAAGWTTASSFSKSFPIRGSDRRLPVWNAGGGGGEDAGMSAIKWRDDDTHSNSSQHNDGPHPHPHPPQKIPAW</sequence>
<organism evidence="2 3">
    <name type="scientific">Athelia psychrophila</name>
    <dbReference type="NCBI Taxonomy" id="1759441"/>
    <lineage>
        <taxon>Eukaryota</taxon>
        <taxon>Fungi</taxon>
        <taxon>Dikarya</taxon>
        <taxon>Basidiomycota</taxon>
        <taxon>Agaricomycotina</taxon>
        <taxon>Agaricomycetes</taxon>
        <taxon>Agaricomycetidae</taxon>
        <taxon>Atheliales</taxon>
        <taxon>Atheliaceae</taxon>
        <taxon>Athelia</taxon>
    </lineage>
</organism>